<dbReference type="Proteomes" id="UP000077266">
    <property type="component" value="Unassembled WGS sequence"/>
</dbReference>
<organism evidence="4 5">
    <name type="scientific">Exidia glandulosa HHB12029</name>
    <dbReference type="NCBI Taxonomy" id="1314781"/>
    <lineage>
        <taxon>Eukaryota</taxon>
        <taxon>Fungi</taxon>
        <taxon>Dikarya</taxon>
        <taxon>Basidiomycota</taxon>
        <taxon>Agaricomycotina</taxon>
        <taxon>Agaricomycetes</taxon>
        <taxon>Auriculariales</taxon>
        <taxon>Exidiaceae</taxon>
        <taxon>Exidia</taxon>
    </lineage>
</organism>
<evidence type="ECO:0000256" key="2">
    <source>
        <dbReference type="SAM" id="Phobius"/>
    </source>
</evidence>
<proteinExistence type="predicted"/>
<evidence type="ECO:0000256" key="1">
    <source>
        <dbReference type="SAM" id="MobiDB-lite"/>
    </source>
</evidence>
<feature type="signal peptide" evidence="3">
    <location>
        <begin position="1"/>
        <end position="18"/>
    </location>
</feature>
<protein>
    <submittedName>
        <fullName evidence="4">Uncharacterized protein</fullName>
    </submittedName>
</protein>
<dbReference type="AlphaFoldDB" id="A0A165G8G3"/>
<feature type="compositionally biased region" description="Basic and acidic residues" evidence="1">
    <location>
        <begin position="232"/>
        <end position="260"/>
    </location>
</feature>
<feature type="region of interest" description="Disordered" evidence="1">
    <location>
        <begin position="208"/>
        <end position="282"/>
    </location>
</feature>
<keyword evidence="5" id="KW-1185">Reference proteome</keyword>
<feature type="transmembrane region" description="Helical" evidence="2">
    <location>
        <begin position="180"/>
        <end position="203"/>
    </location>
</feature>
<reference evidence="4 5" key="1">
    <citation type="journal article" date="2016" name="Mol. Biol. Evol.">
        <title>Comparative Genomics of Early-Diverging Mushroom-Forming Fungi Provides Insights into the Origins of Lignocellulose Decay Capabilities.</title>
        <authorList>
            <person name="Nagy L.G."/>
            <person name="Riley R."/>
            <person name="Tritt A."/>
            <person name="Adam C."/>
            <person name="Daum C."/>
            <person name="Floudas D."/>
            <person name="Sun H."/>
            <person name="Yadav J.S."/>
            <person name="Pangilinan J."/>
            <person name="Larsson K.H."/>
            <person name="Matsuura K."/>
            <person name="Barry K."/>
            <person name="Labutti K."/>
            <person name="Kuo R."/>
            <person name="Ohm R.A."/>
            <person name="Bhattacharya S.S."/>
            <person name="Shirouzu T."/>
            <person name="Yoshinaga Y."/>
            <person name="Martin F.M."/>
            <person name="Grigoriev I.V."/>
            <person name="Hibbett D.S."/>
        </authorList>
    </citation>
    <scope>NUCLEOTIDE SEQUENCE [LARGE SCALE GENOMIC DNA]</scope>
    <source>
        <strain evidence="4 5">HHB12029</strain>
    </source>
</reference>
<gene>
    <name evidence="4" type="ORF">EXIGLDRAFT_694956</name>
</gene>
<sequence length="282" mass="30643">MLAAAIIAVLSWSLHATAYLETILIGDPRWQLSGLTPVVQDYQNCSYLQILMLYPNATASLSFNGSSIVLRGGGNTVGALAMATLSSNDLTGSTYSASQVSTQRTYHDGDSCMDYAAFSSLDAAEEHTIALQNIHDKDNPTYDPEVHGEQGLFLLAALSIEHPDDIPARDDGKRSLSTQAIITISTITASVTIAVIVLAAVIVKRRKQRQNGPRMYESELISPCQRPPSGYDEPRPPHRSRTEKIALILAEDKGRARSEPRPSSPENCEPSVDVATDESKRF</sequence>
<evidence type="ECO:0000256" key="3">
    <source>
        <dbReference type="SAM" id="SignalP"/>
    </source>
</evidence>
<keyword evidence="3" id="KW-0732">Signal</keyword>
<keyword evidence="2" id="KW-0472">Membrane</keyword>
<evidence type="ECO:0000313" key="4">
    <source>
        <dbReference type="EMBL" id="KZV90138.1"/>
    </source>
</evidence>
<dbReference type="InParanoid" id="A0A165G8G3"/>
<keyword evidence="2" id="KW-0812">Transmembrane</keyword>
<evidence type="ECO:0000313" key="5">
    <source>
        <dbReference type="Proteomes" id="UP000077266"/>
    </source>
</evidence>
<accession>A0A165G8G3</accession>
<name>A0A165G8G3_EXIGL</name>
<dbReference type="EMBL" id="KV426055">
    <property type="protein sequence ID" value="KZV90138.1"/>
    <property type="molecule type" value="Genomic_DNA"/>
</dbReference>
<feature type="chain" id="PRO_5007858096" evidence="3">
    <location>
        <begin position="19"/>
        <end position="282"/>
    </location>
</feature>
<keyword evidence="2" id="KW-1133">Transmembrane helix</keyword>